<dbReference type="OrthoDB" id="277063at2"/>
<organism evidence="1 2">
    <name type="scientific">Nitrospirillum amazonense</name>
    <dbReference type="NCBI Taxonomy" id="28077"/>
    <lineage>
        <taxon>Bacteria</taxon>
        <taxon>Pseudomonadati</taxon>
        <taxon>Pseudomonadota</taxon>
        <taxon>Alphaproteobacteria</taxon>
        <taxon>Rhodospirillales</taxon>
        <taxon>Azospirillaceae</taxon>
        <taxon>Nitrospirillum</taxon>
    </lineage>
</organism>
<sequence>MMPDDFRRIACSLAGMEEGAHMGHADFRVGNRIFATLDQNEGDGRGMVKLAVEEQEMRVAAAPAVFQPVPGGWGRGGATHVALAAADEATLTGALTSAWRLAMALGPTRPRKKGIIGRRGRAKKTA</sequence>
<dbReference type="EMBL" id="VITT01000013">
    <property type="protein sequence ID" value="TWB56167.1"/>
    <property type="molecule type" value="Genomic_DNA"/>
</dbReference>
<evidence type="ECO:0000313" key="1">
    <source>
        <dbReference type="EMBL" id="TWB56167.1"/>
    </source>
</evidence>
<comment type="caution">
    <text evidence="1">The sequence shown here is derived from an EMBL/GenBank/DDBJ whole genome shotgun (WGS) entry which is preliminary data.</text>
</comment>
<evidence type="ECO:0000313" key="2">
    <source>
        <dbReference type="Proteomes" id="UP000318050"/>
    </source>
</evidence>
<accession>A0A560IAV4</accession>
<dbReference type="InterPro" id="IPR058532">
    <property type="entry name" value="YjbR/MT2646/Rv2570-like"/>
</dbReference>
<gene>
    <name evidence="1" type="ORF">FBZ92_113161</name>
</gene>
<reference evidence="1 2" key="1">
    <citation type="submission" date="2019-06" db="EMBL/GenBank/DDBJ databases">
        <title>Genomic Encyclopedia of Type Strains, Phase IV (KMG-V): Genome sequencing to study the core and pangenomes of soil and plant-associated prokaryotes.</title>
        <authorList>
            <person name="Whitman W."/>
        </authorList>
    </citation>
    <scope>NUCLEOTIDE SEQUENCE [LARGE SCALE GENOMIC DNA]</scope>
    <source>
        <strain evidence="1 2">BR 11140</strain>
    </source>
</reference>
<dbReference type="InterPro" id="IPR038056">
    <property type="entry name" value="YjbR-like_sf"/>
</dbReference>
<dbReference type="Proteomes" id="UP000318050">
    <property type="component" value="Unassembled WGS sequence"/>
</dbReference>
<name>A0A560IAV4_9PROT</name>
<protein>
    <submittedName>
        <fullName evidence="1">YjbR protein</fullName>
    </submittedName>
</protein>
<dbReference type="Pfam" id="PF04237">
    <property type="entry name" value="YjbR"/>
    <property type="match status" value="1"/>
</dbReference>
<proteinExistence type="predicted"/>
<dbReference type="AlphaFoldDB" id="A0A560IAV4"/>
<dbReference type="SUPFAM" id="SSF142906">
    <property type="entry name" value="YjbR-like"/>
    <property type="match status" value="1"/>
</dbReference>